<dbReference type="GO" id="GO:0005524">
    <property type="term" value="F:ATP binding"/>
    <property type="evidence" value="ECO:0007669"/>
    <property type="project" value="UniProtKB-KW"/>
</dbReference>
<dbReference type="RefSeq" id="WP_091686962.1">
    <property type="nucleotide sequence ID" value="NZ_BAABFM010000001.1"/>
</dbReference>
<dbReference type="PANTHER" id="PTHR42939:SF1">
    <property type="entry name" value="ABC TRANSPORTER ATP-BINDING PROTEIN ALBC-RELATED"/>
    <property type="match status" value="1"/>
</dbReference>
<keyword evidence="6" id="KW-1185">Reference proteome</keyword>
<evidence type="ECO:0000256" key="3">
    <source>
        <dbReference type="ARBA" id="ARBA00022840"/>
    </source>
</evidence>
<dbReference type="STRING" id="1527.SAMN04489757_11789"/>
<evidence type="ECO:0000313" key="6">
    <source>
        <dbReference type="Proteomes" id="UP000198806"/>
    </source>
</evidence>
<keyword evidence="1" id="KW-0813">Transport</keyword>
<evidence type="ECO:0000256" key="1">
    <source>
        <dbReference type="ARBA" id="ARBA00022448"/>
    </source>
</evidence>
<evidence type="ECO:0000256" key="2">
    <source>
        <dbReference type="ARBA" id="ARBA00022741"/>
    </source>
</evidence>
<dbReference type="InterPro" id="IPR027417">
    <property type="entry name" value="P-loop_NTPase"/>
</dbReference>
<dbReference type="InterPro" id="IPR003439">
    <property type="entry name" value="ABC_transporter-like_ATP-bd"/>
</dbReference>
<protein>
    <submittedName>
        <fullName evidence="5">ABC-2 type transport system ATP-binding protein</fullName>
    </submittedName>
</protein>
<evidence type="ECO:0000259" key="4">
    <source>
        <dbReference type="PROSITE" id="PS50893"/>
    </source>
</evidence>
<dbReference type="PANTHER" id="PTHR42939">
    <property type="entry name" value="ABC TRANSPORTER ATP-BINDING PROTEIN ALBC-RELATED"/>
    <property type="match status" value="1"/>
</dbReference>
<dbReference type="Gene3D" id="3.40.50.300">
    <property type="entry name" value="P-loop containing nucleotide triphosphate hydrolases"/>
    <property type="match status" value="1"/>
</dbReference>
<organism evidence="5 6">
    <name type="scientific">Anaerocolumna aminovalerica</name>
    <dbReference type="NCBI Taxonomy" id="1527"/>
    <lineage>
        <taxon>Bacteria</taxon>
        <taxon>Bacillati</taxon>
        <taxon>Bacillota</taxon>
        <taxon>Clostridia</taxon>
        <taxon>Lachnospirales</taxon>
        <taxon>Lachnospiraceae</taxon>
        <taxon>Anaerocolumna</taxon>
    </lineage>
</organism>
<keyword evidence="2" id="KW-0547">Nucleotide-binding</keyword>
<dbReference type="InterPro" id="IPR003593">
    <property type="entry name" value="AAA+_ATPase"/>
</dbReference>
<dbReference type="GO" id="GO:0016887">
    <property type="term" value="F:ATP hydrolysis activity"/>
    <property type="evidence" value="ECO:0007669"/>
    <property type="project" value="InterPro"/>
</dbReference>
<dbReference type="AlphaFoldDB" id="A0A1I5G6A4"/>
<dbReference type="Proteomes" id="UP000198806">
    <property type="component" value="Unassembled WGS sequence"/>
</dbReference>
<reference evidence="5 6" key="1">
    <citation type="submission" date="2016-10" db="EMBL/GenBank/DDBJ databases">
        <authorList>
            <person name="de Groot N.N."/>
        </authorList>
    </citation>
    <scope>NUCLEOTIDE SEQUENCE [LARGE SCALE GENOMIC DNA]</scope>
    <source>
        <strain evidence="5 6">DSM 1283</strain>
    </source>
</reference>
<dbReference type="PROSITE" id="PS50893">
    <property type="entry name" value="ABC_TRANSPORTER_2"/>
    <property type="match status" value="1"/>
</dbReference>
<sequence length="229" mass="25667">MVLQCKDLVKKYYSKTAVNGISFDIDQGKIYALLGPNGSGKTTFMKIAAGLVKPTSGTITYKGNQIGPVTKERIAYMSTEPFFYNYMTVADVGKYYKDFFEDFDEKRYEELIDRMELNMKDKSKTLSSGLAAKLKIAATLARKAELYMLDEPLNGIDIIARDKIVTTILEAAKDDVTLLISSHLVDELEKIIDNAIFVKNGNIALMGEAEDLRVKHGKSIVELYKEIYA</sequence>
<keyword evidence="3 5" id="KW-0067">ATP-binding</keyword>
<dbReference type="SUPFAM" id="SSF52540">
    <property type="entry name" value="P-loop containing nucleoside triphosphate hydrolases"/>
    <property type="match status" value="1"/>
</dbReference>
<dbReference type="EMBL" id="FOWD01000017">
    <property type="protein sequence ID" value="SFO31379.1"/>
    <property type="molecule type" value="Genomic_DNA"/>
</dbReference>
<dbReference type="OrthoDB" id="9804819at2"/>
<accession>A0A1I5G6A4</accession>
<feature type="domain" description="ABC transporter" evidence="4">
    <location>
        <begin position="3"/>
        <end position="225"/>
    </location>
</feature>
<gene>
    <name evidence="5" type="ORF">SAMN04489757_11789</name>
</gene>
<evidence type="ECO:0000313" key="5">
    <source>
        <dbReference type="EMBL" id="SFO31379.1"/>
    </source>
</evidence>
<proteinExistence type="predicted"/>
<dbReference type="InterPro" id="IPR051782">
    <property type="entry name" value="ABC_Transporter_VariousFunc"/>
</dbReference>
<dbReference type="Pfam" id="PF00005">
    <property type="entry name" value="ABC_tran"/>
    <property type="match status" value="1"/>
</dbReference>
<dbReference type="CDD" id="cd03230">
    <property type="entry name" value="ABC_DR_subfamily_A"/>
    <property type="match status" value="1"/>
</dbReference>
<name>A0A1I5G6A4_9FIRM</name>
<dbReference type="SMART" id="SM00382">
    <property type="entry name" value="AAA"/>
    <property type="match status" value="1"/>
</dbReference>